<dbReference type="FunFam" id="3.90.640.10:FF:000004">
    <property type="entry name" value="Heat shock 70 kDa protein 4"/>
    <property type="match status" value="1"/>
</dbReference>
<evidence type="ECO:0000256" key="1">
    <source>
        <dbReference type="ARBA" id="ARBA00022741"/>
    </source>
</evidence>
<proteinExistence type="predicted"/>
<protein>
    <recommendedName>
        <fullName evidence="5">Heat shock 70 kDa protein</fullName>
    </recommendedName>
</protein>
<keyword evidence="2" id="KW-0067">ATP-binding</keyword>
<dbReference type="PRINTS" id="PR00301">
    <property type="entry name" value="HEATSHOCK70"/>
</dbReference>
<dbReference type="FunFam" id="3.30.420.40:FF:000171">
    <property type="entry name" value="Heat shock 70 kDa protein 4"/>
    <property type="match status" value="1"/>
</dbReference>
<dbReference type="OrthoDB" id="434160at2759"/>
<dbReference type="InterPro" id="IPR043129">
    <property type="entry name" value="ATPase_NBD"/>
</dbReference>
<evidence type="ECO:0000313" key="3">
    <source>
        <dbReference type="EMBL" id="KMZ73825.1"/>
    </source>
</evidence>
<dbReference type="AlphaFoldDB" id="A0A0K9Q042"/>
<name>A0A0K9Q042_ZOSMR</name>
<dbReference type="SUPFAM" id="SSF53067">
    <property type="entry name" value="Actin-like ATPase domain"/>
    <property type="match status" value="2"/>
</dbReference>
<gene>
    <name evidence="3" type="ORF">ZOSMA_13G00260</name>
</gene>
<dbReference type="Gene3D" id="3.30.420.40">
    <property type="match status" value="2"/>
</dbReference>
<evidence type="ECO:0008006" key="5">
    <source>
        <dbReference type="Google" id="ProtNLM"/>
    </source>
</evidence>
<dbReference type="Gene3D" id="3.90.640.10">
    <property type="entry name" value="Actin, Chain A, domain 4"/>
    <property type="match status" value="1"/>
</dbReference>
<reference evidence="4" key="1">
    <citation type="journal article" date="2016" name="Nature">
        <title>The genome of the seagrass Zostera marina reveals angiosperm adaptation to the sea.</title>
        <authorList>
            <person name="Olsen J.L."/>
            <person name="Rouze P."/>
            <person name="Verhelst B."/>
            <person name="Lin Y.-C."/>
            <person name="Bayer T."/>
            <person name="Collen J."/>
            <person name="Dattolo E."/>
            <person name="De Paoli E."/>
            <person name="Dittami S."/>
            <person name="Maumus F."/>
            <person name="Michel G."/>
            <person name="Kersting A."/>
            <person name="Lauritano C."/>
            <person name="Lohaus R."/>
            <person name="Toepel M."/>
            <person name="Tonon T."/>
            <person name="Vanneste K."/>
            <person name="Amirebrahimi M."/>
            <person name="Brakel J."/>
            <person name="Bostroem C."/>
            <person name="Chovatia M."/>
            <person name="Grimwood J."/>
            <person name="Jenkins J.W."/>
            <person name="Jueterbock A."/>
            <person name="Mraz A."/>
            <person name="Stam W.T."/>
            <person name="Tice H."/>
            <person name="Bornberg-Bauer E."/>
            <person name="Green P.J."/>
            <person name="Pearson G.A."/>
            <person name="Procaccini G."/>
            <person name="Duarte C.M."/>
            <person name="Schmutz J."/>
            <person name="Reusch T.B.H."/>
            <person name="Van de Peer Y."/>
        </authorList>
    </citation>
    <scope>NUCLEOTIDE SEQUENCE [LARGE SCALE GENOMIC DNA]</scope>
    <source>
        <strain evidence="4">cv. Finnish</strain>
    </source>
</reference>
<evidence type="ECO:0000313" key="4">
    <source>
        <dbReference type="Proteomes" id="UP000036987"/>
    </source>
</evidence>
<evidence type="ECO:0000256" key="2">
    <source>
        <dbReference type="ARBA" id="ARBA00022840"/>
    </source>
</evidence>
<dbReference type="STRING" id="29655.A0A0K9Q042"/>
<dbReference type="Pfam" id="PF00012">
    <property type="entry name" value="HSP70"/>
    <property type="match status" value="1"/>
</dbReference>
<comment type="caution">
    <text evidence="3">The sequence shown here is derived from an EMBL/GenBank/DDBJ whole genome shotgun (WGS) entry which is preliminary data.</text>
</comment>
<accession>A0A0K9Q042</accession>
<dbReference type="EMBL" id="LFYR01000514">
    <property type="protein sequence ID" value="KMZ73825.1"/>
    <property type="molecule type" value="Genomic_DNA"/>
</dbReference>
<keyword evidence="1" id="KW-0547">Nucleotide-binding</keyword>
<sequence>MAMYISNLKKIIETKKATSVSFSVIGVPSYLTDSKRTAYLDAMEIAGFNRSNVHLMHEGSAIALEYVYNRRMMTGVVVFVDVGDCDTQVTVVRFYNMKLQVLRHESDRNLGGRDFDMVLFDYFADLFPNLHKGDYSMEMRSRLMMECEKAKIALSSNTEASISIESFMDESDFAEVITREKFQLLSSPLLCRITSTCEKALTGLDLDMTDVHSIELVGLGSQIPAISDHLSIFFKKNPLRTLKAKECVAHGCSMRSYHIKKNANNQIPGQ</sequence>
<keyword evidence="4" id="KW-1185">Reference proteome</keyword>
<dbReference type="OMA" id="CRITSTC"/>
<dbReference type="PANTHER" id="PTHR45639:SF10">
    <property type="entry name" value="HEAT SHOCK 70 KDA PROTEIN 16 ISOFORM X1"/>
    <property type="match status" value="1"/>
</dbReference>
<dbReference type="Proteomes" id="UP000036987">
    <property type="component" value="Unassembled WGS sequence"/>
</dbReference>
<dbReference type="InterPro" id="IPR013126">
    <property type="entry name" value="Hsp_70_fam"/>
</dbReference>
<dbReference type="GO" id="GO:0005524">
    <property type="term" value="F:ATP binding"/>
    <property type="evidence" value="ECO:0007669"/>
    <property type="project" value="UniProtKB-KW"/>
</dbReference>
<dbReference type="PANTHER" id="PTHR45639">
    <property type="entry name" value="HSC70CB, ISOFORM G-RELATED"/>
    <property type="match status" value="1"/>
</dbReference>
<dbReference type="GO" id="GO:0140662">
    <property type="term" value="F:ATP-dependent protein folding chaperone"/>
    <property type="evidence" value="ECO:0007669"/>
    <property type="project" value="InterPro"/>
</dbReference>
<organism evidence="3 4">
    <name type="scientific">Zostera marina</name>
    <name type="common">Eelgrass</name>
    <dbReference type="NCBI Taxonomy" id="29655"/>
    <lineage>
        <taxon>Eukaryota</taxon>
        <taxon>Viridiplantae</taxon>
        <taxon>Streptophyta</taxon>
        <taxon>Embryophyta</taxon>
        <taxon>Tracheophyta</taxon>
        <taxon>Spermatophyta</taxon>
        <taxon>Magnoliopsida</taxon>
        <taxon>Liliopsida</taxon>
        <taxon>Zosteraceae</taxon>
        <taxon>Zostera</taxon>
    </lineage>
</organism>